<evidence type="ECO:0000259" key="10">
    <source>
        <dbReference type="PROSITE" id="PS51194"/>
    </source>
</evidence>
<feature type="domain" description="Helicase C-terminal" evidence="10">
    <location>
        <begin position="231"/>
        <end position="382"/>
    </location>
</feature>
<dbReference type="Gene3D" id="3.40.50.300">
    <property type="entry name" value="P-loop containing nucleotide triphosphate hydrolases"/>
    <property type="match status" value="2"/>
</dbReference>
<dbReference type="PROSITE" id="PS00039">
    <property type="entry name" value="DEAD_ATP_HELICASE"/>
    <property type="match status" value="1"/>
</dbReference>
<dbReference type="PROSITE" id="PS51194">
    <property type="entry name" value="HELICASE_CTER"/>
    <property type="match status" value="1"/>
</dbReference>
<dbReference type="PROSITE" id="PS51195">
    <property type="entry name" value="Q_MOTIF"/>
    <property type="match status" value="1"/>
</dbReference>
<dbReference type="InterPro" id="IPR050079">
    <property type="entry name" value="DEAD_box_RNA_helicase"/>
</dbReference>
<dbReference type="InterPro" id="IPR014001">
    <property type="entry name" value="Helicase_ATP-bd"/>
</dbReference>
<feature type="short sequence motif" description="Q motif" evidence="6">
    <location>
        <begin position="2"/>
        <end position="30"/>
    </location>
</feature>
<keyword evidence="2 7" id="KW-0378">Hydrolase</keyword>
<dbReference type="Pfam" id="PF00270">
    <property type="entry name" value="DEAD"/>
    <property type="match status" value="1"/>
</dbReference>
<evidence type="ECO:0000256" key="4">
    <source>
        <dbReference type="ARBA" id="ARBA00022840"/>
    </source>
</evidence>
<dbReference type="SMART" id="SM00487">
    <property type="entry name" value="DEXDc"/>
    <property type="match status" value="1"/>
</dbReference>
<comment type="caution">
    <text evidence="12">The sequence shown here is derived from an EMBL/GenBank/DDBJ whole genome shotgun (WGS) entry which is preliminary data.</text>
</comment>
<name>A0ABT4LE03_9PROT</name>
<keyword evidence="13" id="KW-1185">Reference proteome</keyword>
<dbReference type="InterPro" id="IPR001650">
    <property type="entry name" value="Helicase_C-like"/>
</dbReference>
<evidence type="ECO:0000259" key="9">
    <source>
        <dbReference type="PROSITE" id="PS51192"/>
    </source>
</evidence>
<feature type="domain" description="Helicase ATP-binding" evidence="9">
    <location>
        <begin position="33"/>
        <end position="208"/>
    </location>
</feature>
<keyword evidence="4 7" id="KW-0067">ATP-binding</keyword>
<evidence type="ECO:0000256" key="2">
    <source>
        <dbReference type="ARBA" id="ARBA00022801"/>
    </source>
</evidence>
<dbReference type="PANTHER" id="PTHR47959">
    <property type="entry name" value="ATP-DEPENDENT RNA HELICASE RHLE-RELATED"/>
    <property type="match status" value="1"/>
</dbReference>
<dbReference type="PANTHER" id="PTHR47959:SF13">
    <property type="entry name" value="ATP-DEPENDENT RNA HELICASE RHLE"/>
    <property type="match status" value="1"/>
</dbReference>
<gene>
    <name evidence="12" type="ORF">O4H49_00080</name>
</gene>
<reference evidence="12" key="1">
    <citation type="submission" date="2022-12" db="EMBL/GenBank/DDBJ databases">
        <title>Bacterial isolates from different developmental stages of Nematostella vectensis.</title>
        <authorList>
            <person name="Fraune S."/>
        </authorList>
    </citation>
    <scope>NUCLEOTIDE SEQUENCE</scope>
    <source>
        <strain evidence="12">G21630-S1</strain>
    </source>
</reference>
<evidence type="ECO:0000256" key="6">
    <source>
        <dbReference type="PROSITE-ProRule" id="PRU00552"/>
    </source>
</evidence>
<feature type="domain" description="DEAD-box RNA helicase Q" evidence="11">
    <location>
        <begin position="2"/>
        <end position="30"/>
    </location>
</feature>
<dbReference type="EMBL" id="JAPWGY010000001">
    <property type="protein sequence ID" value="MCZ4279150.1"/>
    <property type="molecule type" value="Genomic_DNA"/>
</dbReference>
<dbReference type="GO" id="GO:0004386">
    <property type="term" value="F:helicase activity"/>
    <property type="evidence" value="ECO:0007669"/>
    <property type="project" value="UniProtKB-KW"/>
</dbReference>
<sequence length="447" mass="49107">MTQFSELNLIEPLQRAIDAQGFTTPTAIQEQAIPALLAGKDVIGLSQTGGGKTAAFVLPLLQRLTEENKRFEPNHPQALILAPTREIAQQIGQVLRLFTKFLPIRYTTVTGGAPMFPQFRDLNRGVHILVATPGRLVDHINRGSVKLDNTTTLILDEADRMLDLGFSEEVTEIANSLPKPHQTVLFSATMPKAVDRLVASLLNDPVRIETAPQSTTSANIAQRAFYVHGGQKQALLNHILDNNPGERVLVFMQTKAEADRWSDALREDGRRVDAIHGDKQQRIRTKVLNKFRRGDIDVLVATDVAARGIDVPGIKIVVNIDLPTDPENYVHRIGRTGRAEATGEAYSFCSPKEIGTLKRIERVIRQDIVVMKDHPFHVEISARDAGSQKPANRRGGRPFNKSGGNGRGGRDGAGRGDDAGRGRSYKPRSAQNTNGNGQKRFGKRQAA</sequence>
<evidence type="ECO:0000256" key="7">
    <source>
        <dbReference type="RuleBase" id="RU000492"/>
    </source>
</evidence>
<dbReference type="Pfam" id="PF00271">
    <property type="entry name" value="Helicase_C"/>
    <property type="match status" value="1"/>
</dbReference>
<evidence type="ECO:0000256" key="1">
    <source>
        <dbReference type="ARBA" id="ARBA00022741"/>
    </source>
</evidence>
<dbReference type="RefSeq" id="WP_269421366.1">
    <property type="nucleotide sequence ID" value="NZ_JAPWGY010000001.1"/>
</dbReference>
<dbReference type="CDD" id="cd18787">
    <property type="entry name" value="SF2_C_DEAD"/>
    <property type="match status" value="1"/>
</dbReference>
<evidence type="ECO:0000313" key="13">
    <source>
        <dbReference type="Proteomes" id="UP001069802"/>
    </source>
</evidence>
<dbReference type="Proteomes" id="UP001069802">
    <property type="component" value="Unassembled WGS sequence"/>
</dbReference>
<keyword evidence="3 7" id="KW-0347">Helicase</keyword>
<evidence type="ECO:0000256" key="3">
    <source>
        <dbReference type="ARBA" id="ARBA00022806"/>
    </source>
</evidence>
<evidence type="ECO:0000313" key="12">
    <source>
        <dbReference type="EMBL" id="MCZ4279150.1"/>
    </source>
</evidence>
<organism evidence="12 13">
    <name type="scientific">Kiloniella laminariae</name>
    <dbReference type="NCBI Taxonomy" id="454162"/>
    <lineage>
        <taxon>Bacteria</taxon>
        <taxon>Pseudomonadati</taxon>
        <taxon>Pseudomonadota</taxon>
        <taxon>Alphaproteobacteria</taxon>
        <taxon>Rhodospirillales</taxon>
        <taxon>Kiloniellaceae</taxon>
        <taxon>Kiloniella</taxon>
    </lineage>
</organism>
<dbReference type="InterPro" id="IPR000629">
    <property type="entry name" value="RNA-helicase_DEAD-box_CS"/>
</dbReference>
<evidence type="ECO:0000256" key="5">
    <source>
        <dbReference type="ARBA" id="ARBA00038437"/>
    </source>
</evidence>
<dbReference type="InterPro" id="IPR044742">
    <property type="entry name" value="DEAD/DEAH_RhlB"/>
</dbReference>
<keyword evidence="1 7" id="KW-0547">Nucleotide-binding</keyword>
<dbReference type="CDD" id="cd00268">
    <property type="entry name" value="DEADc"/>
    <property type="match status" value="1"/>
</dbReference>
<dbReference type="SMART" id="SM00490">
    <property type="entry name" value="HELICc"/>
    <property type="match status" value="1"/>
</dbReference>
<dbReference type="InterPro" id="IPR011545">
    <property type="entry name" value="DEAD/DEAH_box_helicase_dom"/>
</dbReference>
<evidence type="ECO:0000256" key="8">
    <source>
        <dbReference type="SAM" id="MobiDB-lite"/>
    </source>
</evidence>
<dbReference type="SUPFAM" id="SSF52540">
    <property type="entry name" value="P-loop containing nucleoside triphosphate hydrolases"/>
    <property type="match status" value="1"/>
</dbReference>
<comment type="similarity">
    <text evidence="5 7">Belongs to the DEAD box helicase family.</text>
</comment>
<accession>A0ABT4LE03</accession>
<dbReference type="InterPro" id="IPR014014">
    <property type="entry name" value="RNA_helicase_DEAD_Q_motif"/>
</dbReference>
<proteinExistence type="inferred from homology"/>
<dbReference type="PROSITE" id="PS51192">
    <property type="entry name" value="HELICASE_ATP_BIND_1"/>
    <property type="match status" value="1"/>
</dbReference>
<feature type="region of interest" description="Disordered" evidence="8">
    <location>
        <begin position="380"/>
        <end position="447"/>
    </location>
</feature>
<feature type="compositionally biased region" description="Basic and acidic residues" evidence="8">
    <location>
        <begin position="408"/>
        <end position="421"/>
    </location>
</feature>
<dbReference type="InterPro" id="IPR027417">
    <property type="entry name" value="P-loop_NTPase"/>
</dbReference>
<protein>
    <submittedName>
        <fullName evidence="12">DEAD/DEAH box helicase</fullName>
    </submittedName>
</protein>
<evidence type="ECO:0000259" key="11">
    <source>
        <dbReference type="PROSITE" id="PS51195"/>
    </source>
</evidence>